<evidence type="ECO:0000313" key="12">
    <source>
        <dbReference type="EMBL" id="KAL3391421.1"/>
    </source>
</evidence>
<dbReference type="Pfam" id="PF00233">
    <property type="entry name" value="PDEase_I"/>
    <property type="match status" value="1"/>
</dbReference>
<evidence type="ECO:0000256" key="9">
    <source>
        <dbReference type="RuleBase" id="RU363067"/>
    </source>
</evidence>
<evidence type="ECO:0000256" key="4">
    <source>
        <dbReference type="ARBA" id="ARBA00022801"/>
    </source>
</evidence>
<evidence type="ECO:0000256" key="2">
    <source>
        <dbReference type="ARBA" id="ARBA00004703"/>
    </source>
</evidence>
<feature type="binding site" evidence="7">
    <location>
        <position position="646"/>
    </location>
    <ligand>
        <name>AMP</name>
        <dbReference type="ChEBI" id="CHEBI:456215"/>
    </ligand>
</feature>
<evidence type="ECO:0000256" key="10">
    <source>
        <dbReference type="SAM" id="MobiDB-lite"/>
    </source>
</evidence>
<feature type="binding site" evidence="8">
    <location>
        <position position="646"/>
    </location>
    <ligand>
        <name>Zn(2+)</name>
        <dbReference type="ChEBI" id="CHEBI:29105"/>
        <label>1</label>
    </ligand>
</feature>
<feature type="region of interest" description="Disordered" evidence="10">
    <location>
        <begin position="973"/>
        <end position="1125"/>
    </location>
</feature>
<dbReference type="InterPro" id="IPR023088">
    <property type="entry name" value="PDEase"/>
</dbReference>
<feature type="compositionally biased region" description="Polar residues" evidence="10">
    <location>
        <begin position="1028"/>
        <end position="1037"/>
    </location>
</feature>
<feature type="active site" description="Proton donor" evidence="6">
    <location>
        <position position="497"/>
    </location>
</feature>
<feature type="region of interest" description="Disordered" evidence="10">
    <location>
        <begin position="746"/>
        <end position="772"/>
    </location>
</feature>
<accession>A0ABD2WFV1</accession>
<dbReference type="PRINTS" id="PR00387">
    <property type="entry name" value="PDIESTERASE1"/>
</dbReference>
<feature type="compositionally biased region" description="Low complexity" evidence="10">
    <location>
        <begin position="13"/>
        <end position="28"/>
    </location>
</feature>
<feature type="compositionally biased region" description="Polar residues" evidence="10">
    <location>
        <begin position="1225"/>
        <end position="1234"/>
    </location>
</feature>
<feature type="binding site" evidence="8">
    <location>
        <position position="538"/>
    </location>
    <ligand>
        <name>Zn(2+)</name>
        <dbReference type="ChEBI" id="CHEBI:29105"/>
        <label>2</label>
    </ligand>
</feature>
<feature type="binding site" evidence="8">
    <location>
        <position position="501"/>
    </location>
    <ligand>
        <name>Zn(2+)</name>
        <dbReference type="ChEBI" id="CHEBI:29105"/>
        <label>1</label>
    </ligand>
</feature>
<dbReference type="SUPFAM" id="SSF109604">
    <property type="entry name" value="HD-domain/PDEase-like"/>
    <property type="match status" value="1"/>
</dbReference>
<dbReference type="FunFam" id="1.10.1300.10:FF:000004">
    <property type="entry name" value="Phosphodiesterase"/>
    <property type="match status" value="1"/>
</dbReference>
<organism evidence="12 13">
    <name type="scientific">Trichogramma kaykai</name>
    <dbReference type="NCBI Taxonomy" id="54128"/>
    <lineage>
        <taxon>Eukaryota</taxon>
        <taxon>Metazoa</taxon>
        <taxon>Ecdysozoa</taxon>
        <taxon>Arthropoda</taxon>
        <taxon>Hexapoda</taxon>
        <taxon>Insecta</taxon>
        <taxon>Pterygota</taxon>
        <taxon>Neoptera</taxon>
        <taxon>Endopterygota</taxon>
        <taxon>Hymenoptera</taxon>
        <taxon>Apocrita</taxon>
        <taxon>Proctotrupomorpha</taxon>
        <taxon>Chalcidoidea</taxon>
        <taxon>Trichogrammatidae</taxon>
        <taxon>Trichogramma</taxon>
    </lineage>
</organism>
<dbReference type="GO" id="GO:0046872">
    <property type="term" value="F:metal ion binding"/>
    <property type="evidence" value="ECO:0007669"/>
    <property type="project" value="UniProtKB-KW"/>
</dbReference>
<sequence length="1416" mass="153394">MLRLFITSLTQKSNGNRGSGNNRSNNNDGRGGVGAEWHAGNEEQQEEEDNNDDDGSSTMTASPPKLPLDIIVPPAVLQRRGGMCLTGVIIRAFLQLSLELARRELIKLEGPAARLREAGTTGGSSTTYSSSRTSPSRDSSSSQGGGDGGGADLPRDRSSSPAKGSSAVAAAAAASTTTTANSSSSSSSSSTSESSGSSSSDGASSKRETTSSSSGSGSSSSTTTTTTTSSTSSSSSGSSSSRSSRRRSSSVGSMQCGLCAYIAGLFRRAMCIAGSRRGSAESTTSYHELPTQAQSQATEVMLDQHDLVLRMSEEVIAAASEKRATLCTAEVDDYDDDEDEDDELAKEDADKEELEQRARAIIRRCSEAATAAEHSELEKQLLLRLDLSQHRHRHTGRFLTMHKRRRKRLTTRSLDQEPGLLDDIANGLVQCVLEKVAEWDFNAFTLENVAGGRSLPVLCVHLFHWYGLLEYFKLDVVNVWKLFSLIEEGYHSTNPYHNSIHAADVTQAMHCFLQVEKIRKHLSPLEIMAALIAAVTHDLDHPGVNQPFLVATSNHLATLYQNKSVLENHHWRSAIGCLLESGVADQLSEEIKPDLERRICELILATDITRQNEFLTRFEEYLGSELSMESEEHRHFILQIALKCADISNPCRPWDVQRKWAHKVCEEFFRQGDYERQLNLPVTAVCDRHNTSIPKIQHGFFQFIVLPLYKLLHQFIDDDFSKSLMKNLDFNHKQWLDMIKEAEEQASKRQHLEEELAKKSHQQQRDSSGSEALTDVVQISETIQEDSASLELPLSSSSPRGLVPPKASIQGRRHSVPISLLTLAPRPTTNRRESLPGGAPNQLSSRYSSLQQQYHHRSDGASPTQSISCHSQGQGTSASSSASPAPDRPVSAENLLPEPSIASIANSREAIRLSSLVQQQPWDHNALESQQATTNRQATLTRQQTFPPVQPFARMRYMSTTAEMSQCCTEVLLEGDSSSSRSNSPTSAAMPTTPMTHSGISSPSPQYLTVKPGLTGSSSGGELRRHSTPTQSKSRTPGSGRRFTTIPLTQEDQTAGTSLAGGKFFIGSPPDSPPRQASATPSSDSGSGSMGGGGGGAGTGEPRKSVDSVSLPGTKRDYSDTTREKSSKILKLMKENVDPRICVEEMTNKGAVLVPISNRRSASNQGWARRRGSAPVGLQARLDDGGVTTTMTSTANNRTIESCSRRGSVPADITAQPNAAGVNRNGPSKLNSGGSKHVVLISGSKRRSSLPHEMTLGNLIGNLVLLTAAEREMYPLNNNLHHASNNANNNTTTSATGSNNNGFGRITFDQGGTTTAILTSRRGSVPADISELRRNSSNISASGKTRRTGSKKLLRRRSSGGPEMFACAGDNADSSWRNKRELKREDMSNSSAQVKRRGSLPVDVLTISFSGRYVHR</sequence>
<dbReference type="CDD" id="cd00077">
    <property type="entry name" value="HDc"/>
    <property type="match status" value="1"/>
</dbReference>
<feature type="region of interest" description="Disordered" evidence="10">
    <location>
        <begin position="116"/>
        <end position="249"/>
    </location>
</feature>
<feature type="compositionally biased region" description="Polar residues" evidence="10">
    <location>
        <begin position="1046"/>
        <end position="1057"/>
    </location>
</feature>
<feature type="compositionally biased region" description="Polar residues" evidence="10">
    <location>
        <begin position="861"/>
        <end position="876"/>
    </location>
</feature>
<feature type="domain" description="PDEase" evidence="11">
    <location>
        <begin position="421"/>
        <end position="742"/>
    </location>
</feature>
<feature type="compositionally biased region" description="Acidic residues" evidence="10">
    <location>
        <begin position="330"/>
        <end position="345"/>
    </location>
</feature>
<dbReference type="PROSITE" id="PS51845">
    <property type="entry name" value="PDEASE_I_2"/>
    <property type="match status" value="1"/>
</dbReference>
<comment type="similarity">
    <text evidence="5">Belongs to the cyclic nucleotide phosphodiesterase family. PDE7 subfamily.</text>
</comment>
<keyword evidence="13" id="KW-1185">Reference proteome</keyword>
<feature type="compositionally biased region" description="Basic residues" evidence="10">
    <location>
        <begin position="1344"/>
        <end position="1358"/>
    </location>
</feature>
<feature type="compositionally biased region" description="Low complexity" evidence="10">
    <location>
        <begin position="159"/>
        <end position="203"/>
    </location>
</feature>
<feature type="compositionally biased region" description="Low complexity" evidence="10">
    <location>
        <begin position="123"/>
        <end position="142"/>
    </location>
</feature>
<feature type="compositionally biased region" description="Low complexity" evidence="10">
    <location>
        <begin position="788"/>
        <end position="805"/>
    </location>
</feature>
<proteinExistence type="inferred from homology"/>
<feature type="binding site" evidence="7">
    <location>
        <position position="697"/>
    </location>
    <ligand>
        <name>AMP</name>
        <dbReference type="ChEBI" id="CHEBI:456215"/>
    </ligand>
</feature>
<dbReference type="SMART" id="SM00471">
    <property type="entry name" value="HDc"/>
    <property type="match status" value="1"/>
</dbReference>
<dbReference type="InterPro" id="IPR036971">
    <property type="entry name" value="PDEase_catalytic_dom_sf"/>
</dbReference>
<feature type="compositionally biased region" description="Low complexity" evidence="10">
    <location>
        <begin position="977"/>
        <end position="996"/>
    </location>
</feature>
<dbReference type="PROSITE" id="PS00126">
    <property type="entry name" value="PDEASE_I_1"/>
    <property type="match status" value="1"/>
</dbReference>
<evidence type="ECO:0000256" key="8">
    <source>
        <dbReference type="PIRSR" id="PIRSR623088-3"/>
    </source>
</evidence>
<evidence type="ECO:0000256" key="1">
    <source>
        <dbReference type="ARBA" id="ARBA00000621"/>
    </source>
</evidence>
<evidence type="ECO:0000259" key="11">
    <source>
        <dbReference type="PROSITE" id="PS51845"/>
    </source>
</evidence>
<feature type="compositionally biased region" description="Basic and acidic residues" evidence="10">
    <location>
        <begin position="746"/>
        <end position="758"/>
    </location>
</feature>
<dbReference type="EC" id="3.1.4.-" evidence="9"/>
<feature type="compositionally biased region" description="Low complexity" evidence="10">
    <location>
        <begin position="210"/>
        <end position="242"/>
    </location>
</feature>
<feature type="compositionally biased region" description="Acidic residues" evidence="10">
    <location>
        <begin position="43"/>
        <end position="55"/>
    </location>
</feature>
<dbReference type="InterPro" id="IPR003607">
    <property type="entry name" value="HD/PDEase_dom"/>
</dbReference>
<feature type="compositionally biased region" description="Polar residues" evidence="10">
    <location>
        <begin position="998"/>
        <end position="1007"/>
    </location>
</feature>
<evidence type="ECO:0000256" key="3">
    <source>
        <dbReference type="ARBA" id="ARBA00022723"/>
    </source>
</evidence>
<feature type="region of interest" description="Disordered" evidence="10">
    <location>
        <begin position="329"/>
        <end position="352"/>
    </location>
</feature>
<dbReference type="GO" id="GO:0004115">
    <property type="term" value="F:3',5'-cyclic-AMP phosphodiesterase activity"/>
    <property type="evidence" value="ECO:0007669"/>
    <property type="project" value="UniProtKB-EC"/>
</dbReference>
<evidence type="ECO:0000313" key="13">
    <source>
        <dbReference type="Proteomes" id="UP001627154"/>
    </source>
</evidence>
<feature type="binding site" evidence="7">
    <location>
        <begin position="497"/>
        <end position="501"/>
    </location>
    <ligand>
        <name>AMP</name>
        <dbReference type="ChEBI" id="CHEBI:456215"/>
    </ligand>
</feature>
<comment type="cofactor">
    <cofactor evidence="9">
        <name>a divalent metal cation</name>
        <dbReference type="ChEBI" id="CHEBI:60240"/>
    </cofactor>
    <text evidence="9">Binds 2 divalent metal cations per subunit. Site 1 may preferentially bind zinc ions, while site 2 has a preference for magnesium and/or manganese ions.</text>
</comment>
<dbReference type="EMBL" id="JBJJXI010000110">
    <property type="protein sequence ID" value="KAL3391421.1"/>
    <property type="molecule type" value="Genomic_DNA"/>
</dbReference>
<feature type="region of interest" description="Disordered" evidence="10">
    <location>
        <begin position="9"/>
        <end position="67"/>
    </location>
</feature>
<gene>
    <name evidence="12" type="ORF">TKK_013890</name>
</gene>
<feature type="compositionally biased region" description="Low complexity" evidence="10">
    <location>
        <begin position="842"/>
        <end position="853"/>
    </location>
</feature>
<feature type="compositionally biased region" description="Basic and acidic residues" evidence="10">
    <location>
        <begin position="1114"/>
        <end position="1125"/>
    </location>
</feature>
<feature type="region of interest" description="Disordered" evidence="10">
    <location>
        <begin position="1334"/>
        <end position="1362"/>
    </location>
</feature>
<feature type="region of interest" description="Disordered" evidence="10">
    <location>
        <begin position="788"/>
        <end position="893"/>
    </location>
</feature>
<comment type="catalytic activity">
    <reaction evidence="1">
        <text>3',5'-cyclic AMP + H2O = AMP + H(+)</text>
        <dbReference type="Rhea" id="RHEA:25277"/>
        <dbReference type="ChEBI" id="CHEBI:15377"/>
        <dbReference type="ChEBI" id="CHEBI:15378"/>
        <dbReference type="ChEBI" id="CHEBI:58165"/>
        <dbReference type="ChEBI" id="CHEBI:456215"/>
        <dbReference type="EC" id="3.1.4.53"/>
    </reaction>
</comment>
<feature type="binding site" evidence="8">
    <location>
        <position position="537"/>
    </location>
    <ligand>
        <name>Zn(2+)</name>
        <dbReference type="ChEBI" id="CHEBI:29105"/>
        <label>1</label>
    </ligand>
</feature>
<dbReference type="Proteomes" id="UP001627154">
    <property type="component" value="Unassembled WGS sequence"/>
</dbReference>
<dbReference type="PANTHER" id="PTHR11347">
    <property type="entry name" value="CYCLIC NUCLEOTIDE PHOSPHODIESTERASE"/>
    <property type="match status" value="1"/>
</dbReference>
<feature type="binding site" evidence="8">
    <location>
        <position position="538"/>
    </location>
    <ligand>
        <name>Zn(2+)</name>
        <dbReference type="ChEBI" id="CHEBI:29105"/>
        <label>1</label>
    </ligand>
</feature>
<feature type="binding site" evidence="7">
    <location>
        <position position="538"/>
    </location>
    <ligand>
        <name>AMP</name>
        <dbReference type="ChEBI" id="CHEBI:456215"/>
    </ligand>
</feature>
<evidence type="ECO:0000256" key="7">
    <source>
        <dbReference type="PIRSR" id="PIRSR623088-2"/>
    </source>
</evidence>
<comment type="caution">
    <text evidence="12">The sequence shown here is derived from an EMBL/GenBank/DDBJ whole genome shotgun (WGS) entry which is preliminary data.</text>
</comment>
<name>A0ABD2WFV1_9HYME</name>
<protein>
    <recommendedName>
        <fullName evidence="9">Phosphodiesterase</fullName>
        <ecNumber evidence="9">3.1.4.-</ecNumber>
    </recommendedName>
</protein>
<dbReference type="InterPro" id="IPR002073">
    <property type="entry name" value="PDEase_catalytic_dom"/>
</dbReference>
<evidence type="ECO:0000256" key="5">
    <source>
        <dbReference type="ARBA" id="ARBA00061458"/>
    </source>
</evidence>
<keyword evidence="3 8" id="KW-0479">Metal-binding</keyword>
<evidence type="ECO:0000256" key="6">
    <source>
        <dbReference type="PIRSR" id="PIRSR623088-1"/>
    </source>
</evidence>
<keyword evidence="4 9" id="KW-0378">Hydrolase</keyword>
<feature type="compositionally biased region" description="Low complexity" evidence="10">
    <location>
        <begin position="877"/>
        <end position="892"/>
    </location>
</feature>
<feature type="region of interest" description="Disordered" evidence="10">
    <location>
        <begin position="1203"/>
        <end position="1235"/>
    </location>
</feature>
<dbReference type="Gene3D" id="1.10.1300.10">
    <property type="entry name" value="3'5'-cyclic nucleotide phosphodiesterase, catalytic domain"/>
    <property type="match status" value="1"/>
</dbReference>
<comment type="pathway">
    <text evidence="2">Purine metabolism; 3',5'-cyclic AMP degradation; AMP from 3',5'-cyclic AMP: step 1/1.</text>
</comment>
<dbReference type="InterPro" id="IPR023174">
    <property type="entry name" value="PDEase_CS"/>
</dbReference>
<feature type="compositionally biased region" description="Gly residues" evidence="10">
    <location>
        <begin position="1088"/>
        <end position="1099"/>
    </location>
</feature>
<reference evidence="12 13" key="1">
    <citation type="journal article" date="2024" name="bioRxiv">
        <title>A reference genome for Trichogramma kaykai: A tiny desert-dwelling parasitoid wasp with competing sex-ratio distorters.</title>
        <authorList>
            <person name="Culotta J."/>
            <person name="Lindsey A.R."/>
        </authorList>
    </citation>
    <scope>NUCLEOTIDE SEQUENCE [LARGE SCALE GENOMIC DNA]</scope>
    <source>
        <strain evidence="12 13">KSX58</strain>
    </source>
</reference>